<feature type="compositionally biased region" description="Polar residues" evidence="8">
    <location>
        <begin position="407"/>
        <end position="421"/>
    </location>
</feature>
<keyword evidence="12" id="KW-1185">Reference proteome</keyword>
<feature type="domain" description="KASH" evidence="10">
    <location>
        <begin position="488"/>
        <end position="546"/>
    </location>
</feature>
<evidence type="ECO:0000256" key="7">
    <source>
        <dbReference type="PROSITE-ProRule" id="PRU00385"/>
    </source>
</evidence>
<feature type="topological domain" description="Cytoplasmic" evidence="7">
    <location>
        <begin position="1"/>
        <end position="496"/>
    </location>
</feature>
<feature type="region of interest" description="Disordered" evidence="8">
    <location>
        <begin position="277"/>
        <end position="304"/>
    </location>
</feature>
<reference evidence="11" key="2">
    <citation type="submission" date="2025-08" db="UniProtKB">
        <authorList>
            <consortium name="Ensembl"/>
        </authorList>
    </citation>
    <scope>IDENTIFICATION</scope>
</reference>
<dbReference type="GO" id="GO:0005640">
    <property type="term" value="C:nuclear outer membrane"/>
    <property type="evidence" value="ECO:0007669"/>
    <property type="project" value="UniProtKB-SubCell"/>
</dbReference>
<dbReference type="GO" id="GO:0034993">
    <property type="term" value="C:meiotic nuclear membrane microtubule tethering complex"/>
    <property type="evidence" value="ECO:0007669"/>
    <property type="project" value="InterPro"/>
</dbReference>
<dbReference type="InterPro" id="IPR012315">
    <property type="entry name" value="KASH"/>
</dbReference>
<evidence type="ECO:0000256" key="1">
    <source>
        <dbReference type="ARBA" id="ARBA00008619"/>
    </source>
</evidence>
<dbReference type="Gene3D" id="1.20.58.60">
    <property type="match status" value="1"/>
</dbReference>
<keyword evidence="5" id="KW-0539">Nucleus</keyword>
<evidence type="ECO:0000256" key="2">
    <source>
        <dbReference type="ARBA" id="ARBA00022692"/>
    </source>
</evidence>
<feature type="compositionally biased region" description="Polar residues" evidence="8">
    <location>
        <begin position="435"/>
        <end position="445"/>
    </location>
</feature>
<protein>
    <recommendedName>
        <fullName evidence="10">KASH domain-containing protein</fullName>
    </recommendedName>
</protein>
<organism evidence="11 12">
    <name type="scientific">Salarias fasciatus</name>
    <name type="common">Jewelled blenny</name>
    <name type="synonym">Blennius fasciatus</name>
    <dbReference type="NCBI Taxonomy" id="181472"/>
    <lineage>
        <taxon>Eukaryota</taxon>
        <taxon>Metazoa</taxon>
        <taxon>Chordata</taxon>
        <taxon>Craniata</taxon>
        <taxon>Vertebrata</taxon>
        <taxon>Euteleostomi</taxon>
        <taxon>Actinopterygii</taxon>
        <taxon>Neopterygii</taxon>
        <taxon>Teleostei</taxon>
        <taxon>Neoteleostei</taxon>
        <taxon>Acanthomorphata</taxon>
        <taxon>Ovalentaria</taxon>
        <taxon>Blenniimorphae</taxon>
        <taxon>Blenniiformes</taxon>
        <taxon>Blennioidei</taxon>
        <taxon>Blenniidae</taxon>
        <taxon>Salariinae</taxon>
        <taxon>Salarias</taxon>
    </lineage>
</organism>
<evidence type="ECO:0000256" key="5">
    <source>
        <dbReference type="ARBA" id="ARBA00023242"/>
    </source>
</evidence>
<dbReference type="PROSITE" id="PS51049">
    <property type="entry name" value="KASH"/>
    <property type="match status" value="1"/>
</dbReference>
<evidence type="ECO:0000256" key="9">
    <source>
        <dbReference type="SAM" id="Phobius"/>
    </source>
</evidence>
<dbReference type="Proteomes" id="UP000472267">
    <property type="component" value="Chromosome 14"/>
</dbReference>
<dbReference type="PANTHER" id="PTHR21640">
    <property type="match status" value="1"/>
</dbReference>
<evidence type="ECO:0000256" key="3">
    <source>
        <dbReference type="ARBA" id="ARBA00022989"/>
    </source>
</evidence>
<dbReference type="AlphaFoldDB" id="A0A672H182"/>
<evidence type="ECO:0000256" key="8">
    <source>
        <dbReference type="SAM" id="MobiDB-lite"/>
    </source>
</evidence>
<dbReference type="InParanoid" id="A0A672H182"/>
<dbReference type="Pfam" id="PF10541">
    <property type="entry name" value="KASH"/>
    <property type="match status" value="1"/>
</dbReference>
<feature type="region of interest" description="Disordered" evidence="8">
    <location>
        <begin position="372"/>
        <end position="446"/>
    </location>
</feature>
<sequence>MMSAVAPPSSAEGHVVPAVAPTSSAEGHVVPAVAPPSVAEGHMMSAVAPPPSDDPPGEVTWSQTGEELLPADGSLIRDGDVEEVHLERRWVLWHDFMKEHAHLDAWLRLAEQAVSSSKPAHFTYAAAKEELRAFERLRREAGLRLVQLDGLTRRNRTLTRLFEGAMRARLLAAARDCGRRWDDVNGRLEAIVGGLQVFMLEWEEFDDQREELALWLADMEVSLSEVDQLRGSSCEKLRQLQVFEDDCILSQATDSGCPSESFLEEEGALQTLHLDVPAAPSSPQSVRRCPLHQPPSSPSPEQQFLEWDPSVDVGRSLSPDDADSSYCSASTGLCRGDGALKRWSLLGSLDSGSSDSVDMIQGSLDRVLPGIGEQDQDRWTTSTPDRLDGEPGFFPGGRVEAWLGVQSPAQSQTRTSRSRAVQTDENKQLEATPPSDWTSLGTTPPSDWMPLGATPPSDWMTPGCLSGVQAEAESTCQEAERLPSEQSSSRYPPWCPPALLYLLLSVALVLLACVWWLFSEPSCRRGVRLPRTINLALRYVNGPPPT</sequence>
<comment type="subcellular location">
    <subcellularLocation>
        <location evidence="6">Nucleus outer membrane</location>
        <topology evidence="6">Single-pass type IV membrane protein</topology>
    </subcellularLocation>
</comment>
<keyword evidence="2 7" id="KW-0812">Transmembrane</keyword>
<evidence type="ECO:0000256" key="6">
    <source>
        <dbReference type="ARBA" id="ARBA00046312"/>
    </source>
</evidence>
<dbReference type="Ensembl" id="ENSSFAT00005024881.1">
    <property type="protein sequence ID" value="ENSSFAP00005023915.1"/>
    <property type="gene ID" value="ENSSFAG00005012341.1"/>
</dbReference>
<accession>A0A672H182</accession>
<feature type="topological domain" description="Perinuclear space" evidence="7">
    <location>
        <begin position="518"/>
        <end position="546"/>
    </location>
</feature>
<keyword evidence="3 9" id="KW-1133">Transmembrane helix</keyword>
<dbReference type="SUPFAM" id="SSF46966">
    <property type="entry name" value="Spectrin repeat"/>
    <property type="match status" value="2"/>
</dbReference>
<comment type="similarity">
    <text evidence="1">Belongs to the nesprin family.</text>
</comment>
<evidence type="ECO:0000256" key="4">
    <source>
        <dbReference type="ARBA" id="ARBA00023136"/>
    </source>
</evidence>
<dbReference type="OMA" id="NTCAKMR"/>
<evidence type="ECO:0000259" key="10">
    <source>
        <dbReference type="PROSITE" id="PS51049"/>
    </source>
</evidence>
<keyword evidence="4 7" id="KW-0472">Membrane</keyword>
<reference evidence="11" key="3">
    <citation type="submission" date="2025-09" db="UniProtKB">
        <authorList>
            <consortium name="Ensembl"/>
        </authorList>
    </citation>
    <scope>IDENTIFICATION</scope>
</reference>
<reference evidence="11" key="1">
    <citation type="submission" date="2019-06" db="EMBL/GenBank/DDBJ databases">
        <authorList>
            <consortium name="Wellcome Sanger Institute Data Sharing"/>
        </authorList>
    </citation>
    <scope>NUCLEOTIDE SEQUENCE [LARGE SCALE GENOMIC DNA]</scope>
</reference>
<gene>
    <name evidence="11" type="primary">si:ch211-137a8.2</name>
</gene>
<name>A0A672H182_SALFA</name>
<proteinExistence type="inferred from homology"/>
<evidence type="ECO:0000313" key="11">
    <source>
        <dbReference type="Ensembl" id="ENSSFAP00005023915.1"/>
    </source>
</evidence>
<feature type="region of interest" description="Disordered" evidence="8">
    <location>
        <begin position="42"/>
        <end position="62"/>
    </location>
</feature>
<dbReference type="InterPro" id="IPR030268">
    <property type="entry name" value="SYNE4"/>
</dbReference>
<dbReference type="PANTHER" id="PTHR21640:SF1">
    <property type="entry name" value="NESPRIN-4"/>
    <property type="match status" value="1"/>
</dbReference>
<feature type="transmembrane region" description="Helical" evidence="9">
    <location>
        <begin position="498"/>
        <end position="518"/>
    </location>
</feature>
<evidence type="ECO:0000313" key="12">
    <source>
        <dbReference type="Proteomes" id="UP000472267"/>
    </source>
</evidence>